<reference evidence="1" key="1">
    <citation type="submission" date="2014-09" db="EMBL/GenBank/DDBJ databases">
        <authorList>
            <person name="Magalhaes I.L.F."/>
            <person name="Oliveira U."/>
            <person name="Santos F.R."/>
            <person name="Vidigal T.H.D.A."/>
            <person name="Brescovit A.D."/>
            <person name="Santos A.J."/>
        </authorList>
    </citation>
    <scope>NUCLEOTIDE SEQUENCE</scope>
    <source>
        <tissue evidence="1">Shoot tissue taken approximately 20 cm above the soil surface</tissue>
    </source>
</reference>
<dbReference type="AlphaFoldDB" id="A0A0A9FCY6"/>
<dbReference type="EMBL" id="GBRH01187694">
    <property type="protein sequence ID" value="JAE10202.1"/>
    <property type="molecule type" value="Transcribed_RNA"/>
</dbReference>
<sequence length="22" mass="2514">MNHLCMVTCLPNLQPLPEALLY</sequence>
<accession>A0A0A9FCY6</accession>
<evidence type="ECO:0000313" key="1">
    <source>
        <dbReference type="EMBL" id="JAE10202.1"/>
    </source>
</evidence>
<organism evidence="1">
    <name type="scientific">Arundo donax</name>
    <name type="common">Giant reed</name>
    <name type="synonym">Donax arundinaceus</name>
    <dbReference type="NCBI Taxonomy" id="35708"/>
    <lineage>
        <taxon>Eukaryota</taxon>
        <taxon>Viridiplantae</taxon>
        <taxon>Streptophyta</taxon>
        <taxon>Embryophyta</taxon>
        <taxon>Tracheophyta</taxon>
        <taxon>Spermatophyta</taxon>
        <taxon>Magnoliopsida</taxon>
        <taxon>Liliopsida</taxon>
        <taxon>Poales</taxon>
        <taxon>Poaceae</taxon>
        <taxon>PACMAD clade</taxon>
        <taxon>Arundinoideae</taxon>
        <taxon>Arundineae</taxon>
        <taxon>Arundo</taxon>
    </lineage>
</organism>
<reference evidence="1" key="2">
    <citation type="journal article" date="2015" name="Data Brief">
        <title>Shoot transcriptome of the giant reed, Arundo donax.</title>
        <authorList>
            <person name="Barrero R.A."/>
            <person name="Guerrero F.D."/>
            <person name="Moolhuijzen P."/>
            <person name="Goolsby J.A."/>
            <person name="Tidwell J."/>
            <person name="Bellgard S.E."/>
            <person name="Bellgard M.I."/>
        </authorList>
    </citation>
    <scope>NUCLEOTIDE SEQUENCE</scope>
    <source>
        <tissue evidence="1">Shoot tissue taken approximately 20 cm above the soil surface</tissue>
    </source>
</reference>
<protein>
    <submittedName>
        <fullName evidence="1">Uncharacterized protein</fullName>
    </submittedName>
</protein>
<proteinExistence type="predicted"/>
<name>A0A0A9FCY6_ARUDO</name>